<dbReference type="PANTHER" id="PTHR35901:SF1">
    <property type="entry name" value="EXONUCLEASE VAPC9"/>
    <property type="match status" value="1"/>
</dbReference>
<evidence type="ECO:0000259" key="7">
    <source>
        <dbReference type="Pfam" id="PF01850"/>
    </source>
</evidence>
<evidence type="ECO:0000256" key="5">
    <source>
        <dbReference type="ARBA" id="ARBA00022842"/>
    </source>
</evidence>
<gene>
    <name evidence="6" type="primary">vapC</name>
    <name evidence="8" type="ORF">ESP70_012725</name>
</gene>
<reference evidence="8" key="1">
    <citation type="submission" date="2019-09" db="EMBL/GenBank/DDBJ databases">
        <authorList>
            <person name="Li J."/>
        </authorList>
    </citation>
    <scope>NUCLEOTIDE SEQUENCE [LARGE SCALE GENOMIC DNA]</scope>
    <source>
        <strain evidence="8">JCM 14732</strain>
    </source>
</reference>
<keyword evidence="5 6" id="KW-0460">Magnesium</keyword>
<keyword evidence="6" id="KW-0800">Toxin</keyword>
<accession>A0A5M4FFU7</accession>
<dbReference type="InterPro" id="IPR022907">
    <property type="entry name" value="VapC_family"/>
</dbReference>
<feature type="binding site" evidence="6">
    <location>
        <position position="5"/>
    </location>
    <ligand>
        <name>Mg(2+)</name>
        <dbReference type="ChEBI" id="CHEBI:18420"/>
    </ligand>
</feature>
<keyword evidence="2 6" id="KW-0540">Nuclease</keyword>
<comment type="similarity">
    <text evidence="6">Belongs to the PINc/VapC protein family.</text>
</comment>
<keyword evidence="9" id="KW-1185">Reference proteome</keyword>
<comment type="cofactor">
    <cofactor evidence="6">
        <name>Mg(2+)</name>
        <dbReference type="ChEBI" id="CHEBI:18420"/>
    </cofactor>
</comment>
<dbReference type="InterPro" id="IPR002716">
    <property type="entry name" value="PIN_dom"/>
</dbReference>
<name>A0A5M4FFU7_9ACTN</name>
<organism evidence="8 9">
    <name type="scientific">Aeromicrobium ginsengisoli</name>
    <dbReference type="NCBI Taxonomy" id="363867"/>
    <lineage>
        <taxon>Bacteria</taxon>
        <taxon>Bacillati</taxon>
        <taxon>Actinomycetota</taxon>
        <taxon>Actinomycetes</taxon>
        <taxon>Propionibacteriales</taxon>
        <taxon>Nocardioidaceae</taxon>
        <taxon>Aeromicrobium</taxon>
    </lineage>
</organism>
<dbReference type="SUPFAM" id="SSF88723">
    <property type="entry name" value="PIN domain-like"/>
    <property type="match status" value="1"/>
</dbReference>
<evidence type="ECO:0000313" key="8">
    <source>
        <dbReference type="EMBL" id="KAA1398182.1"/>
    </source>
</evidence>
<comment type="function">
    <text evidence="6">Toxic component of a toxin-antitoxin (TA) system. An RNase.</text>
</comment>
<evidence type="ECO:0000256" key="1">
    <source>
        <dbReference type="ARBA" id="ARBA00022649"/>
    </source>
</evidence>
<dbReference type="GO" id="GO:0000287">
    <property type="term" value="F:magnesium ion binding"/>
    <property type="evidence" value="ECO:0007669"/>
    <property type="project" value="UniProtKB-UniRule"/>
</dbReference>
<feature type="domain" description="PIN" evidence="7">
    <location>
        <begin position="3"/>
        <end position="119"/>
    </location>
</feature>
<keyword evidence="1 6" id="KW-1277">Toxin-antitoxin system</keyword>
<feature type="binding site" evidence="6">
    <location>
        <position position="93"/>
    </location>
    <ligand>
        <name>Mg(2+)</name>
        <dbReference type="ChEBI" id="CHEBI:18420"/>
    </ligand>
</feature>
<dbReference type="Pfam" id="PF01850">
    <property type="entry name" value="PIN"/>
    <property type="match status" value="1"/>
</dbReference>
<dbReference type="GO" id="GO:0016787">
    <property type="term" value="F:hydrolase activity"/>
    <property type="evidence" value="ECO:0007669"/>
    <property type="project" value="UniProtKB-KW"/>
</dbReference>
<dbReference type="AlphaFoldDB" id="A0A5M4FFU7"/>
<dbReference type="GO" id="GO:0004540">
    <property type="term" value="F:RNA nuclease activity"/>
    <property type="evidence" value="ECO:0007669"/>
    <property type="project" value="InterPro"/>
</dbReference>
<protein>
    <recommendedName>
        <fullName evidence="6">Ribonuclease VapC</fullName>
        <shortName evidence="6">RNase VapC</shortName>
        <ecNumber evidence="6">3.1.-.-</ecNumber>
    </recommendedName>
    <alternativeName>
        <fullName evidence="6">Toxin VapC</fullName>
    </alternativeName>
</protein>
<evidence type="ECO:0000256" key="6">
    <source>
        <dbReference type="HAMAP-Rule" id="MF_00265"/>
    </source>
</evidence>
<dbReference type="RefSeq" id="WP_149689612.1">
    <property type="nucleotide sequence ID" value="NZ_SDPQ02000002.1"/>
</dbReference>
<evidence type="ECO:0000256" key="4">
    <source>
        <dbReference type="ARBA" id="ARBA00022801"/>
    </source>
</evidence>
<dbReference type="CDD" id="cd09873">
    <property type="entry name" value="PIN_Pae0151-like"/>
    <property type="match status" value="1"/>
</dbReference>
<evidence type="ECO:0000256" key="2">
    <source>
        <dbReference type="ARBA" id="ARBA00022722"/>
    </source>
</evidence>
<dbReference type="EC" id="3.1.-.-" evidence="6"/>
<dbReference type="PANTHER" id="PTHR35901">
    <property type="entry name" value="RIBONUCLEASE VAPC3"/>
    <property type="match status" value="1"/>
</dbReference>
<dbReference type="Proteomes" id="UP000380867">
    <property type="component" value="Unassembled WGS sequence"/>
</dbReference>
<dbReference type="GO" id="GO:0090729">
    <property type="term" value="F:toxin activity"/>
    <property type="evidence" value="ECO:0007669"/>
    <property type="project" value="UniProtKB-KW"/>
</dbReference>
<sequence length="127" mass="13849">MIVADCSVVVDALVGTDADLVGESLDDRLAAPTLIDFEVVSAVRGLALGGHISEHRARDLLRDFDQLPITRWGSAHDLRVRAFDLRHTVTAYDAAYVVLAESLDCPLVTRDRRLAKAARTLVDVIVV</sequence>
<dbReference type="OrthoDB" id="4377304at2"/>
<dbReference type="HAMAP" id="MF_00265">
    <property type="entry name" value="VapC_Nob1"/>
    <property type="match status" value="1"/>
</dbReference>
<dbReference type="InterPro" id="IPR044153">
    <property type="entry name" value="PIN_Pae0151-like"/>
</dbReference>
<proteinExistence type="inferred from homology"/>
<evidence type="ECO:0000313" key="9">
    <source>
        <dbReference type="Proteomes" id="UP000380867"/>
    </source>
</evidence>
<evidence type="ECO:0000256" key="3">
    <source>
        <dbReference type="ARBA" id="ARBA00022723"/>
    </source>
</evidence>
<dbReference type="Gene3D" id="3.40.50.1010">
    <property type="entry name" value="5'-nuclease"/>
    <property type="match status" value="1"/>
</dbReference>
<dbReference type="EMBL" id="SDPQ02000002">
    <property type="protein sequence ID" value="KAA1398182.1"/>
    <property type="molecule type" value="Genomic_DNA"/>
</dbReference>
<dbReference type="InterPro" id="IPR029060">
    <property type="entry name" value="PIN-like_dom_sf"/>
</dbReference>
<keyword evidence="4 6" id="KW-0378">Hydrolase</keyword>
<comment type="caution">
    <text evidence="8">The sequence shown here is derived from an EMBL/GenBank/DDBJ whole genome shotgun (WGS) entry which is preliminary data.</text>
</comment>
<keyword evidence="3 6" id="KW-0479">Metal-binding</keyword>
<dbReference type="InterPro" id="IPR051619">
    <property type="entry name" value="TypeII_TA_RNase_PINc/VapC"/>
</dbReference>